<gene>
    <name evidence="4" type="ORF">PHPALM_6956</name>
</gene>
<dbReference type="PANTHER" id="PTHR37984">
    <property type="entry name" value="PROTEIN CBG26694"/>
    <property type="match status" value="1"/>
</dbReference>
<dbReference type="EMBL" id="NCKW01003620">
    <property type="protein sequence ID" value="POM75877.1"/>
    <property type="molecule type" value="Genomic_DNA"/>
</dbReference>
<evidence type="ECO:0000259" key="3">
    <source>
        <dbReference type="Pfam" id="PF17921"/>
    </source>
</evidence>
<evidence type="ECO:0000313" key="5">
    <source>
        <dbReference type="Proteomes" id="UP000237271"/>
    </source>
</evidence>
<keyword evidence="5" id="KW-1185">Reference proteome</keyword>
<feature type="domain" description="Reverse transcriptase/retrotransposon-derived protein RNase H-like" evidence="2">
    <location>
        <begin position="370"/>
        <end position="464"/>
    </location>
</feature>
<reference evidence="4 5" key="1">
    <citation type="journal article" date="2017" name="Genome Biol. Evol.">
        <title>Phytophthora megakarya and P. palmivora, closely related causal agents of cacao black pod rot, underwent increases in genome sizes and gene numbers by different mechanisms.</title>
        <authorList>
            <person name="Ali S.S."/>
            <person name="Shao J."/>
            <person name="Lary D.J."/>
            <person name="Kronmiller B."/>
            <person name="Shen D."/>
            <person name="Strem M.D."/>
            <person name="Amoako-Attah I."/>
            <person name="Akrofi A.Y."/>
            <person name="Begoude B.A."/>
            <person name="Ten Hoopen G.M."/>
            <person name="Coulibaly K."/>
            <person name="Kebe B.I."/>
            <person name="Melnick R.L."/>
            <person name="Guiltinan M.J."/>
            <person name="Tyler B.M."/>
            <person name="Meinhardt L.W."/>
            <person name="Bailey B.A."/>
        </authorList>
    </citation>
    <scope>NUCLEOTIDE SEQUENCE [LARGE SCALE GENOMIC DNA]</scope>
    <source>
        <strain evidence="5">sbr112.9</strain>
    </source>
</reference>
<dbReference type="Gene3D" id="3.10.10.10">
    <property type="entry name" value="HIV Type 1 Reverse Transcriptase, subunit A, domain 1"/>
    <property type="match status" value="1"/>
</dbReference>
<dbReference type="GO" id="GO:0003824">
    <property type="term" value="F:catalytic activity"/>
    <property type="evidence" value="ECO:0007669"/>
    <property type="project" value="UniProtKB-KW"/>
</dbReference>
<sequence length="721" mass="81745">MAEGKTMSRGSMAFRFRIPHLKRDSVIAHNFEVLPTLKDEMVIGRDIMTALSLVVDFGSGRVRWDGSEMKINTSNQEQPSSEARGLVEIEDECDDELFSGEDTNPADLLPQHLEAALQHCYLKLLEEYHDLYCGRLERIRLPDYVLPLTTDSHAKPYSIARSREDAARCEIKRLIDLDVVEQIYGSEAAAPFRAEAKRLNQFLRRSPYFVQKIREILLCLDKAKCLSTLDANMGYFARRLIKTSRSFTAFCLPFGKFQFKRLPMGISTTPDEYQACMENILGDLPFVIRLREYDVTLNASKCHISRESVDYLGFTLTPIGILPQAKKVESIQQIAEPRNKKELCREIVPDKSALTAQLNRPTLKNVPFVWAPEAAAAFQDIKTALVRNIWLAFPDYSRPFHVFAVASGRQIGGVIVQGKRIIACFSCSMTDTQRKYTTMEWELLSVVDILKEYRTMLLGFPVTIHTDHKDDVPAGILTEGEALEITARGILTLRTQNIGADAFSRLRYNSVKQTTEDDILAIEEEEEVTIDGFVTKKHQLEDSMTKEIISRLEGNAAGPDYSLRPALGAILLHYKERVVVPDSLRKDLVELYHDYLVHPGGEKQIRSMSTFWWPVMETEVKKFVSACLKYNRAKLHGGEQDSVIFHLHQCQTKIEPLMECIFGQLEGDYYCLTGIERQFRCLEVMVQNGRTSATTALSFESGISKICEVAGSDFPPMPDTD</sequence>
<proteinExistence type="predicted"/>
<comment type="caution">
    <text evidence="4">The sequence shown here is derived from an EMBL/GenBank/DDBJ whole genome shotgun (WGS) entry which is preliminary data.</text>
</comment>
<dbReference type="InterPro" id="IPR041577">
    <property type="entry name" value="RT_RNaseH_2"/>
</dbReference>
<dbReference type="InterPro" id="IPR043128">
    <property type="entry name" value="Rev_trsase/Diguanyl_cyclase"/>
</dbReference>
<keyword evidence="1" id="KW-0511">Multifunctional enzyme</keyword>
<feature type="domain" description="Integrase zinc-binding" evidence="3">
    <location>
        <begin position="580"/>
        <end position="634"/>
    </location>
</feature>
<evidence type="ECO:0000256" key="1">
    <source>
        <dbReference type="ARBA" id="ARBA00023268"/>
    </source>
</evidence>
<dbReference type="InterPro" id="IPR050951">
    <property type="entry name" value="Retrovirus_Pol_polyprotein"/>
</dbReference>
<dbReference type="SUPFAM" id="SSF56672">
    <property type="entry name" value="DNA/RNA polymerases"/>
    <property type="match status" value="1"/>
</dbReference>
<protein>
    <submittedName>
        <fullName evidence="4">DNA/RNA polymerase</fullName>
    </submittedName>
</protein>
<accession>A0A2P4YDI5</accession>
<dbReference type="Pfam" id="PF17919">
    <property type="entry name" value="RT_RNaseH_2"/>
    <property type="match status" value="1"/>
</dbReference>
<dbReference type="InterPro" id="IPR041588">
    <property type="entry name" value="Integrase_H2C2"/>
</dbReference>
<dbReference type="Proteomes" id="UP000237271">
    <property type="component" value="Unassembled WGS sequence"/>
</dbReference>
<dbReference type="Pfam" id="PF17921">
    <property type="entry name" value="Integrase_H2C2"/>
    <property type="match status" value="1"/>
</dbReference>
<dbReference type="AlphaFoldDB" id="A0A2P4YDI5"/>
<dbReference type="Gene3D" id="3.30.70.270">
    <property type="match status" value="2"/>
</dbReference>
<dbReference type="InterPro" id="IPR043502">
    <property type="entry name" value="DNA/RNA_pol_sf"/>
</dbReference>
<evidence type="ECO:0000259" key="2">
    <source>
        <dbReference type="Pfam" id="PF17919"/>
    </source>
</evidence>
<dbReference type="CDD" id="cd01647">
    <property type="entry name" value="RT_LTR"/>
    <property type="match status" value="1"/>
</dbReference>
<evidence type="ECO:0000313" key="4">
    <source>
        <dbReference type="EMBL" id="POM75877.1"/>
    </source>
</evidence>
<dbReference type="PANTHER" id="PTHR37984:SF5">
    <property type="entry name" value="PROTEIN NYNRIN-LIKE"/>
    <property type="match status" value="1"/>
</dbReference>
<name>A0A2P4YDI5_9STRA</name>
<dbReference type="Gene3D" id="1.10.340.70">
    <property type="match status" value="1"/>
</dbReference>
<organism evidence="4 5">
    <name type="scientific">Phytophthora palmivora</name>
    <dbReference type="NCBI Taxonomy" id="4796"/>
    <lineage>
        <taxon>Eukaryota</taxon>
        <taxon>Sar</taxon>
        <taxon>Stramenopiles</taxon>
        <taxon>Oomycota</taxon>
        <taxon>Peronosporomycetes</taxon>
        <taxon>Peronosporales</taxon>
        <taxon>Peronosporaceae</taxon>
        <taxon>Phytophthora</taxon>
    </lineage>
</organism>
<dbReference type="OrthoDB" id="123234at2759"/>